<name>A0A2P2PYI7_RHIMU</name>
<accession>A0A2P2PYI7</accession>
<proteinExistence type="predicted"/>
<sequence length="16" mass="1902">MLRSKFQEVNLSICFS</sequence>
<organism evidence="1">
    <name type="scientific">Rhizophora mucronata</name>
    <name type="common">Asiatic mangrove</name>
    <dbReference type="NCBI Taxonomy" id="61149"/>
    <lineage>
        <taxon>Eukaryota</taxon>
        <taxon>Viridiplantae</taxon>
        <taxon>Streptophyta</taxon>
        <taxon>Embryophyta</taxon>
        <taxon>Tracheophyta</taxon>
        <taxon>Spermatophyta</taxon>
        <taxon>Magnoliopsida</taxon>
        <taxon>eudicotyledons</taxon>
        <taxon>Gunneridae</taxon>
        <taxon>Pentapetalae</taxon>
        <taxon>rosids</taxon>
        <taxon>fabids</taxon>
        <taxon>Malpighiales</taxon>
        <taxon>Rhizophoraceae</taxon>
        <taxon>Rhizophora</taxon>
    </lineage>
</organism>
<dbReference type="EMBL" id="GGEC01079322">
    <property type="protein sequence ID" value="MBX59806.1"/>
    <property type="molecule type" value="Transcribed_RNA"/>
</dbReference>
<evidence type="ECO:0000313" key="1">
    <source>
        <dbReference type="EMBL" id="MBX59806.1"/>
    </source>
</evidence>
<protein>
    <submittedName>
        <fullName evidence="1">Uncharacterized protein</fullName>
    </submittedName>
</protein>
<dbReference type="AlphaFoldDB" id="A0A2P2PYI7"/>
<reference evidence="1" key="1">
    <citation type="submission" date="2018-02" db="EMBL/GenBank/DDBJ databases">
        <title>Rhizophora mucronata_Transcriptome.</title>
        <authorList>
            <person name="Meera S.P."/>
            <person name="Sreeshan A."/>
            <person name="Augustine A."/>
        </authorList>
    </citation>
    <scope>NUCLEOTIDE SEQUENCE</scope>
    <source>
        <tissue evidence="1">Leaf</tissue>
    </source>
</reference>